<dbReference type="InterPro" id="IPR011262">
    <property type="entry name" value="DNA-dir_RNA_pol_insert"/>
</dbReference>
<dbReference type="SUPFAM" id="SSF56553">
    <property type="entry name" value="Insert subdomain of RNA polymerase alpha subunit"/>
    <property type="match status" value="1"/>
</dbReference>
<dbReference type="CDD" id="cd06928">
    <property type="entry name" value="RNAP_alpha_NTD"/>
    <property type="match status" value="1"/>
</dbReference>
<dbReference type="SUPFAM" id="SSF47789">
    <property type="entry name" value="C-terminal domain of RNA polymerase alpha subunit"/>
    <property type="match status" value="1"/>
</dbReference>
<feature type="region of interest" description="Alpha C-terminal domain (alpha-CTD)" evidence="8">
    <location>
        <begin position="386"/>
        <end position="457"/>
    </location>
</feature>
<dbReference type="Pfam" id="PF03118">
    <property type="entry name" value="RNA_pol_A_CTD"/>
    <property type="match status" value="1"/>
</dbReference>
<feature type="region of interest" description="Alpha N-terminal domain (alpha-NTD)" evidence="8">
    <location>
        <begin position="1"/>
        <end position="344"/>
    </location>
</feature>
<name>A0A3P8MUL4_9CHLO</name>
<dbReference type="Pfam" id="PF01193">
    <property type="entry name" value="RNA_pol_L"/>
    <property type="match status" value="1"/>
</dbReference>
<evidence type="ECO:0000313" key="10">
    <source>
        <dbReference type="EMBL" id="AWX64069.1"/>
    </source>
</evidence>
<evidence type="ECO:0000256" key="4">
    <source>
        <dbReference type="ARBA" id="ARBA00022679"/>
    </source>
</evidence>
<evidence type="ECO:0000313" key="11">
    <source>
        <dbReference type="EMBL" id="AYV89986.1"/>
    </source>
</evidence>
<dbReference type="HAMAP" id="MF_00059">
    <property type="entry name" value="RNApol_bact_RpoA"/>
    <property type="match status" value="1"/>
</dbReference>
<reference evidence="10" key="1">
    <citation type="journal article" date="2018" name="J. Phycol.">
        <title>Flip-flop organization in the chloroplast genome of Capsosiphon fulvescens (Ulvophyceae, Chlorophyta.</title>
        <authorList>
            <person name="Kim D."/>
            <person name="Lee J."/>
            <person name="Choi J.W."/>
            <person name="Yang J.H."/>
            <person name="Hwang I.K."/>
            <person name="Yoon H.S."/>
        </authorList>
    </citation>
    <scope>NUCLEOTIDE SEQUENCE</scope>
    <source>
        <strain evidence="10">TypeA</strain>
        <strain evidence="11">TypeB</strain>
    </source>
</reference>
<dbReference type="InterPro" id="IPR011263">
    <property type="entry name" value="DNA-dir_RNA_pol_RpoA/D/Rpb3"/>
</dbReference>
<keyword evidence="10" id="KW-0934">Plastid</keyword>
<comment type="similarity">
    <text evidence="2 8">Belongs to the RNA polymerase alpha chain family.</text>
</comment>
<accession>A0A3P8MUL4</accession>
<dbReference type="EC" id="2.7.7.6" evidence="8"/>
<evidence type="ECO:0000256" key="3">
    <source>
        <dbReference type="ARBA" id="ARBA00022478"/>
    </source>
</evidence>
<dbReference type="GO" id="GO:0003899">
    <property type="term" value="F:DNA-directed RNA polymerase activity"/>
    <property type="evidence" value="ECO:0007669"/>
    <property type="project" value="UniProtKB-UniRule"/>
</dbReference>
<comment type="function">
    <text evidence="1 8">DNA-dependent RNA polymerase catalyzes the transcription of DNA into RNA using the four ribonucleoside triphosphates as substrates.</text>
</comment>
<dbReference type="GO" id="GO:0000428">
    <property type="term" value="C:DNA-directed RNA polymerase complex"/>
    <property type="evidence" value="ECO:0007669"/>
    <property type="project" value="UniProtKB-KW"/>
</dbReference>
<dbReference type="Gene3D" id="2.170.120.12">
    <property type="entry name" value="DNA-directed RNA polymerase, insert domain"/>
    <property type="match status" value="1"/>
</dbReference>
<dbReference type="InterPro" id="IPR011773">
    <property type="entry name" value="DNA-dir_RpoA"/>
</dbReference>
<dbReference type="SMART" id="SM00662">
    <property type="entry name" value="RPOLD"/>
    <property type="match status" value="1"/>
</dbReference>
<dbReference type="Gene3D" id="1.10.150.20">
    <property type="entry name" value="5' to 3' exonuclease, C-terminal subdomain"/>
    <property type="match status" value="1"/>
</dbReference>
<keyword evidence="5 8" id="KW-0548">Nucleotidyltransferase</keyword>
<dbReference type="AlphaFoldDB" id="A0A3P8MUL4"/>
<evidence type="ECO:0000256" key="7">
    <source>
        <dbReference type="ARBA" id="ARBA00048552"/>
    </source>
</evidence>
<dbReference type="EMBL" id="MH790906">
    <property type="protein sequence ID" value="AYV89986.1"/>
    <property type="molecule type" value="Genomic_DNA"/>
</dbReference>
<keyword evidence="3 8" id="KW-0240">DNA-directed RNA polymerase</keyword>
<organism evidence="10">
    <name type="scientific">Capsosiphon fulvescens</name>
    <dbReference type="NCBI Taxonomy" id="205396"/>
    <lineage>
        <taxon>Eukaryota</taxon>
        <taxon>Viridiplantae</taxon>
        <taxon>Chlorophyta</taxon>
        <taxon>core chlorophytes</taxon>
        <taxon>Ulvophyceae</taxon>
        <taxon>OUU clade</taxon>
        <taxon>Ulotrichales</taxon>
        <taxon>Ulotrichaceae</taxon>
        <taxon>Capsosiphon</taxon>
    </lineage>
</organism>
<dbReference type="GeneID" id="38458126"/>
<evidence type="ECO:0000256" key="2">
    <source>
        <dbReference type="ARBA" id="ARBA00007123"/>
    </source>
</evidence>
<geneLocation type="plastid" evidence="10"/>
<evidence type="ECO:0000259" key="9">
    <source>
        <dbReference type="SMART" id="SM00662"/>
    </source>
</evidence>
<dbReference type="InterPro" id="IPR011260">
    <property type="entry name" value="RNAP_asu_C"/>
</dbReference>
<dbReference type="GO" id="GO:0005737">
    <property type="term" value="C:cytoplasm"/>
    <property type="evidence" value="ECO:0007669"/>
    <property type="project" value="UniProtKB-ARBA"/>
</dbReference>
<keyword evidence="6 8" id="KW-0804">Transcription</keyword>
<feature type="domain" description="DNA-directed RNA polymerase RpoA/D/Rpb3-type" evidence="9">
    <location>
        <begin position="22"/>
        <end position="326"/>
    </location>
</feature>
<dbReference type="InterPro" id="IPR036603">
    <property type="entry name" value="RBP11-like"/>
</dbReference>
<dbReference type="GO" id="GO:0046983">
    <property type="term" value="F:protein dimerization activity"/>
    <property type="evidence" value="ECO:0007669"/>
    <property type="project" value="InterPro"/>
</dbReference>
<proteinExistence type="inferred from homology"/>
<evidence type="ECO:0000256" key="8">
    <source>
        <dbReference type="HAMAP-Rule" id="MF_00059"/>
    </source>
</evidence>
<evidence type="ECO:0000256" key="6">
    <source>
        <dbReference type="ARBA" id="ARBA00023163"/>
    </source>
</evidence>
<dbReference type="SUPFAM" id="SSF55257">
    <property type="entry name" value="RBP11-like subunits of RNA polymerase"/>
    <property type="match status" value="1"/>
</dbReference>
<dbReference type="InterPro" id="IPR036643">
    <property type="entry name" value="RNApol_insert_sf"/>
</dbReference>
<sequence>MGEESVLLSCIDSKVSSPIKFYGRFELGPFAPSNGLTVANALRRSLLSQLTGTAITNVEITGAVHEYETLIGIRESILDILLNLKQVILASDFELFTPQIGFLNVKGPGIVRARDLQLPNFIYYVDPDQYIATLAVNGHLNLKFVVACGKNHITHHPGDHESHLNHNEKDFSNLLIRKGHNNQFSDSSSPHAIKATQKSYPNVETNHFYQHWKEERVGKIPPSTSEFNGLKSTEKNVCLSNQLLDKDVNNQIYGSSRSPKIGYFTIDAIFMPVTRVNYLIESQVKKNITNERIILEVWTNGSIHPRQAIHLAAKSLVQLFLPFQQMKTSMFQFSRSDLSKVPPESKSKSKSNAHINDQLKQDELEKKYNDVESISNQRQIKQKVKIDSRILDLDIGNLDLTSRPYGSLKQANINTLNDLLSYSRKQLLQLPNLGQRSLKQIEKTLHLMNLHLQSDSP</sequence>
<dbReference type="Pfam" id="PF01000">
    <property type="entry name" value="RNA_pol_A_bac"/>
    <property type="match status" value="1"/>
</dbReference>
<dbReference type="EMBL" id="MG727869">
    <property type="protein sequence ID" value="AWX64069.1"/>
    <property type="molecule type" value="Genomic_DNA"/>
</dbReference>
<evidence type="ECO:0000256" key="1">
    <source>
        <dbReference type="ARBA" id="ARBA00004026"/>
    </source>
</evidence>
<gene>
    <name evidence="8 10" type="primary">rpoA</name>
    <name evidence="10" type="ORF">Capsosi_038</name>
</gene>
<dbReference type="GO" id="GO:0003677">
    <property type="term" value="F:DNA binding"/>
    <property type="evidence" value="ECO:0007669"/>
    <property type="project" value="UniProtKB-UniRule"/>
</dbReference>
<keyword evidence="4 8" id="KW-0808">Transferase</keyword>
<dbReference type="GO" id="GO:0006351">
    <property type="term" value="P:DNA-templated transcription"/>
    <property type="evidence" value="ECO:0007669"/>
    <property type="project" value="UniProtKB-UniRule"/>
</dbReference>
<comment type="domain">
    <text evidence="8">The N-terminal domain is essential for RNAP assembly and basal transcription, whereas the C-terminal domain is involved in interaction with transcriptional regulators and with upstream promoter elements.</text>
</comment>
<comment type="catalytic activity">
    <reaction evidence="7 8">
        <text>RNA(n) + a ribonucleoside 5'-triphosphate = RNA(n+1) + diphosphate</text>
        <dbReference type="Rhea" id="RHEA:21248"/>
        <dbReference type="Rhea" id="RHEA-COMP:14527"/>
        <dbReference type="Rhea" id="RHEA-COMP:17342"/>
        <dbReference type="ChEBI" id="CHEBI:33019"/>
        <dbReference type="ChEBI" id="CHEBI:61557"/>
        <dbReference type="ChEBI" id="CHEBI:140395"/>
        <dbReference type="EC" id="2.7.7.6"/>
    </reaction>
</comment>
<protein>
    <recommendedName>
        <fullName evidence="8">DNA-directed RNA polymerase subunit alpha</fullName>
        <shortName evidence="8">RNAP subunit alpha</shortName>
        <ecNumber evidence="8">2.7.7.6</ecNumber>
    </recommendedName>
    <alternativeName>
        <fullName evidence="8">RNA polymerase subunit alpha</fullName>
    </alternativeName>
    <alternativeName>
        <fullName evidence="8">Transcriptase subunit alpha</fullName>
    </alternativeName>
</protein>
<dbReference type="Gene3D" id="3.30.1360.10">
    <property type="entry name" value="RNA polymerase, RBP11-like subunit"/>
    <property type="match status" value="1"/>
</dbReference>
<comment type="subunit">
    <text evidence="8">Homodimer. The RNAP catalytic core consists of 2 alpha, 1 beta, 1 beta' and 1 omega subunit. When a sigma factor is associated with the core the holoenzyme is formed, which can initiate transcription.</text>
</comment>
<dbReference type="RefSeq" id="YP_009538380.1">
    <property type="nucleotide sequence ID" value="NC_039920.1"/>
</dbReference>
<evidence type="ECO:0000256" key="5">
    <source>
        <dbReference type="ARBA" id="ARBA00022695"/>
    </source>
</evidence>